<organism evidence="1 2">
    <name type="scientific">Streptomyces nigrescens</name>
    <dbReference type="NCBI Taxonomy" id="1920"/>
    <lineage>
        <taxon>Bacteria</taxon>
        <taxon>Bacillati</taxon>
        <taxon>Actinomycetota</taxon>
        <taxon>Actinomycetes</taxon>
        <taxon>Kitasatosporales</taxon>
        <taxon>Streptomycetaceae</taxon>
        <taxon>Streptomyces</taxon>
    </lineage>
</organism>
<dbReference type="Pfam" id="PF19594">
    <property type="entry name" value="DUF6099"/>
    <property type="match status" value="1"/>
</dbReference>
<protein>
    <submittedName>
        <fullName evidence="1">Uncharacterized protein</fullName>
    </submittedName>
</protein>
<sequence length="162" mass="17218">MHANGEEGRERMDAVRIIAASRRGLAEANTVQGVIVEAWQAQALAEAVGSHLAIFGPYEVRSRARGLGDAGGRFSGGLLCPASAAGGLRAAQLSEVRDAKAALTGLCRLLREVCEALVAVVLLADEEGMYWTCVEAMDTVDESRDRVAGILEKLEVRDRNPA</sequence>
<reference evidence="1 2" key="1">
    <citation type="submission" date="2019-12" db="EMBL/GenBank/DDBJ databases">
        <title>Whole genome shotgun sequence of Streptomyces libani subsp. libani NBRC 13452.</title>
        <authorList>
            <person name="Ichikawa N."/>
            <person name="Kimura A."/>
            <person name="Kitahashi Y."/>
            <person name="Komaki H."/>
            <person name="Tamura T."/>
        </authorList>
    </citation>
    <scope>NUCLEOTIDE SEQUENCE [LARGE SCALE GENOMIC DNA]</scope>
    <source>
        <strain evidence="1 2">NBRC 13452</strain>
    </source>
</reference>
<dbReference type="EMBL" id="BLIP01000001">
    <property type="protein sequence ID" value="GFE21523.1"/>
    <property type="molecule type" value="Genomic_DNA"/>
</dbReference>
<dbReference type="Proteomes" id="UP000429552">
    <property type="component" value="Unassembled WGS sequence"/>
</dbReference>
<comment type="caution">
    <text evidence="1">The sequence shown here is derived from an EMBL/GenBank/DDBJ whole genome shotgun (WGS) entry which is preliminary data.</text>
</comment>
<dbReference type="AlphaFoldDB" id="A0A640TCN8"/>
<accession>A0A640TCN8</accession>
<dbReference type="InterPro" id="IPR046081">
    <property type="entry name" value="DUF6099"/>
</dbReference>
<gene>
    <name evidence="1" type="ORF">Sliba_19760</name>
</gene>
<evidence type="ECO:0000313" key="2">
    <source>
        <dbReference type="Proteomes" id="UP000429552"/>
    </source>
</evidence>
<evidence type="ECO:0000313" key="1">
    <source>
        <dbReference type="EMBL" id="GFE21523.1"/>
    </source>
</evidence>
<name>A0A640TCN8_STRNI</name>
<proteinExistence type="predicted"/>